<dbReference type="InterPro" id="IPR057567">
    <property type="entry name" value="TPR_TTI1_C"/>
</dbReference>
<gene>
    <name evidence="4" type="ORF">PBS003_LOCUS3935</name>
</gene>
<evidence type="ECO:0000259" key="3">
    <source>
        <dbReference type="Pfam" id="PF24181"/>
    </source>
</evidence>
<evidence type="ECO:0000259" key="2">
    <source>
        <dbReference type="Pfam" id="PF24173"/>
    </source>
</evidence>
<dbReference type="AlphaFoldDB" id="A0AAU9KW97"/>
<dbReference type="Pfam" id="PF21547">
    <property type="entry name" value="TTI1"/>
    <property type="match status" value="1"/>
</dbReference>
<dbReference type="InterPro" id="IPR057566">
    <property type="entry name" value="TPR_TTI1_N"/>
</dbReference>
<comment type="caution">
    <text evidence="4">The sequence shown here is derived from an EMBL/GenBank/DDBJ whole genome shotgun (WGS) entry which is preliminary data.</text>
</comment>
<feature type="domain" description="TTI1 C-terminal TPR" evidence="3">
    <location>
        <begin position="876"/>
        <end position="1000"/>
    </location>
</feature>
<reference evidence="4" key="1">
    <citation type="submission" date="2021-11" db="EMBL/GenBank/DDBJ databases">
        <authorList>
            <person name="Islam A."/>
            <person name="Islam S."/>
            <person name="Flora M.S."/>
            <person name="Rahman M."/>
            <person name="Ziaur R.M."/>
            <person name="Epstein J.H."/>
            <person name="Hassan M."/>
            <person name="Klassen M."/>
            <person name="Woodard K."/>
            <person name="Webb A."/>
            <person name="Webby R.J."/>
            <person name="El Zowalaty M.E."/>
        </authorList>
    </citation>
    <scope>NUCLEOTIDE SEQUENCE</scope>
    <source>
        <strain evidence="4">Pbs3</strain>
    </source>
</reference>
<dbReference type="Pfam" id="PF24181">
    <property type="entry name" value="TPR_TTI1_C"/>
    <property type="match status" value="1"/>
</dbReference>
<evidence type="ECO:0000256" key="1">
    <source>
        <dbReference type="SAM" id="Coils"/>
    </source>
</evidence>
<dbReference type="PANTHER" id="PTHR18460:SF3">
    <property type="entry name" value="TELO2-INTERACTING PROTEIN 1 HOMOLOG"/>
    <property type="match status" value="1"/>
</dbReference>
<dbReference type="Pfam" id="PF24176">
    <property type="entry name" value="TPR_TTI1_2nd"/>
    <property type="match status" value="1"/>
</dbReference>
<dbReference type="InterPro" id="IPR049362">
    <property type="entry name" value="TTI1_rpt"/>
</dbReference>
<dbReference type="Pfam" id="PF24173">
    <property type="entry name" value="TPR_TTI1_N"/>
    <property type="match status" value="1"/>
</dbReference>
<organism evidence="4 5">
    <name type="scientific">Peronospora belbahrii</name>
    <dbReference type="NCBI Taxonomy" id="622444"/>
    <lineage>
        <taxon>Eukaryota</taxon>
        <taxon>Sar</taxon>
        <taxon>Stramenopiles</taxon>
        <taxon>Oomycota</taxon>
        <taxon>Peronosporomycetes</taxon>
        <taxon>Peronosporales</taxon>
        <taxon>Peronosporaceae</taxon>
        <taxon>Peronospora</taxon>
    </lineage>
</organism>
<feature type="coiled-coil region" evidence="1">
    <location>
        <begin position="164"/>
        <end position="191"/>
    </location>
</feature>
<evidence type="ECO:0000313" key="5">
    <source>
        <dbReference type="Proteomes" id="UP001160483"/>
    </source>
</evidence>
<protein>
    <submittedName>
        <fullName evidence="4">Uncharacterized protein</fullName>
    </submittedName>
</protein>
<sequence>MTIMAKALTYVELCTRLSRFVQLEPNDALYKELQDVLEELVMFYDNMDSVDLSSLLDDCGIDVPFVGLAAMDELVLFSLHKLIGSFVLTSSSFALQERLFVVLSRVLHRCKPRMIGNSPEQVQRRLSFVQSCVLYLPPPPEANDAHNESAETLTISAQPEELRLAVLLCLREVLEEREQEVEKQAVQLQVEHQHFFAYVVASLLNVAQRDRCRDAALQAIEVLKCVLLFVQDPQSLRQYLPGIVAGLWKSANAPQQASKVIVAALQALATALDLCISDEHLPGGEDGGMKQEQPRFTLEAIRQSAESNVNDMQGMEDAQDPVGVLSNDNQKWLETTAMNLDLLLSRMFAASATAIADGTSTGLPRSSWRVRCALAQLCDTVMLRCRRALRVSFFRCYDELLVLCSDAITEVAEEADTVFEKLQMSALSSEEQLRLLPEMADRFQMLLSTLVLKIATEHEATKVHLVRTLRGYVNFLGPSITPYLDASLDSIYTSLCRVVSFAALDIELVVHQLLPSPAEPNENSDNIRARVMISQFQKRLRFFNEEASVREVLEMLREIGAVLTPAGFIDCAFTLLSEANMEVREPGGAEVVLVLNEFLRAYCPSNECRKRVVHQSVDVHLVGRILEDLLVLDSWNKHNSSSNRGCSKAFVSQCALMVECIGVCAEILGAEFKLFLLYILYPLVEQLGSHSVEVERAALAALEKICFFTGYKCLEALFQDNMDYFVDALCARLEQLDAYPMTASVVEALLRHTSLASLPLVDEVASSLLRSVDLYQDSPHVDGLLRALKSLLSSIARDAQEAECKKVHTLGDDELEKSRHPRSLLSEFIREMKVLENDGIDGLEIEIEGGDKETCSVPEHSDRASVKGAMPLEYDEIQRDSPDSGEGNEEENTAASAYRTLVIDIMERCGYFLVNSDPIACCLVLSLIDEGVRFLSKHPRQLLPLVARMWPEILPRLRVENRAIVTSTVRVIATLAETAGDFVGDRFVETVWPILRSQLQLIHFDVDAKSPQLTRSMLLLSKPTIDDSHVEDIRSPSSDAEIQKRTDNELSAVSGVRKTQEVHQLLAILSCLTIVCLQSETMTKLVPEITRTCCKYLSRSAPREVVQQTSELFAALAQLNGDEVFCTVAALADWNPPTPPSARFPGYAPDAVQRFYRDHLAKLSGYAQTCRDNACVLINRIFS</sequence>
<keyword evidence="1" id="KW-0175">Coiled coil</keyword>
<dbReference type="Proteomes" id="UP001160483">
    <property type="component" value="Unassembled WGS sequence"/>
</dbReference>
<dbReference type="PANTHER" id="PTHR18460">
    <property type="entry name" value="TEL2 INTERACTING PROTEIN 1 TTI1 FAMILY MEMBER"/>
    <property type="match status" value="1"/>
</dbReference>
<accession>A0AAU9KW97</accession>
<proteinExistence type="predicted"/>
<dbReference type="InterPro" id="IPR016024">
    <property type="entry name" value="ARM-type_fold"/>
</dbReference>
<dbReference type="GO" id="GO:0005737">
    <property type="term" value="C:cytoplasm"/>
    <property type="evidence" value="ECO:0007669"/>
    <property type="project" value="TreeGrafter"/>
</dbReference>
<feature type="domain" description="TTI1 N-terminal TPR" evidence="2">
    <location>
        <begin position="70"/>
        <end position="406"/>
    </location>
</feature>
<name>A0AAU9KW97_9STRA</name>
<dbReference type="SUPFAM" id="SSF48371">
    <property type="entry name" value="ARM repeat"/>
    <property type="match status" value="1"/>
</dbReference>
<dbReference type="EMBL" id="CAKKTJ010000168">
    <property type="protein sequence ID" value="CAH0477183.1"/>
    <property type="molecule type" value="Genomic_DNA"/>
</dbReference>
<dbReference type="InterPro" id="IPR052587">
    <property type="entry name" value="TELO2-interacting_protein_1"/>
</dbReference>
<evidence type="ECO:0000313" key="4">
    <source>
        <dbReference type="EMBL" id="CAH0477183.1"/>
    </source>
</evidence>